<reference evidence="1 2" key="1">
    <citation type="submission" date="2016-10" db="EMBL/GenBank/DDBJ databases">
        <authorList>
            <person name="de Groot N.N."/>
        </authorList>
    </citation>
    <scope>NUCLEOTIDE SEQUENCE [LARGE SCALE GENOMIC DNA]</scope>
    <source>
        <strain evidence="1 2">YAD2003</strain>
    </source>
</reference>
<dbReference type="OrthoDB" id="1823028at2"/>
<evidence type="ECO:0000313" key="1">
    <source>
        <dbReference type="EMBL" id="SEH71337.1"/>
    </source>
</evidence>
<dbReference type="RefSeq" id="WP_031561577.1">
    <property type="nucleotide sequence ID" value="NZ_FNWV01000008.1"/>
</dbReference>
<evidence type="ECO:0008006" key="3">
    <source>
        <dbReference type="Google" id="ProtNLM"/>
    </source>
</evidence>
<dbReference type="EMBL" id="FNWV01000008">
    <property type="protein sequence ID" value="SEH71337.1"/>
    <property type="molecule type" value="Genomic_DNA"/>
</dbReference>
<organism evidence="1 2">
    <name type="scientific">Ruminococcus flavefaciens</name>
    <dbReference type="NCBI Taxonomy" id="1265"/>
    <lineage>
        <taxon>Bacteria</taxon>
        <taxon>Bacillati</taxon>
        <taxon>Bacillota</taxon>
        <taxon>Clostridia</taxon>
        <taxon>Eubacteriales</taxon>
        <taxon>Oscillospiraceae</taxon>
        <taxon>Ruminococcus</taxon>
    </lineage>
</organism>
<accession>A0A1H6KFA8</accession>
<sequence length="85" mass="10019">MNKEEKRRELERMLRRCPEILSPIKAARWSPLGKNRVYELIHSGELRSFVYQGGYILSKDDLIDYLLKHCDDEPARSIKRGGKDE</sequence>
<name>A0A1H6KFA8_RUMFL</name>
<proteinExistence type="predicted"/>
<gene>
    <name evidence="1" type="ORF">SAMN02910265_02248</name>
</gene>
<dbReference type="AlphaFoldDB" id="A0A1H6KFA8"/>
<evidence type="ECO:0000313" key="2">
    <source>
        <dbReference type="Proteomes" id="UP000183190"/>
    </source>
</evidence>
<protein>
    <recommendedName>
        <fullName evidence="3">Helix-turn-helix domain-containing protein</fullName>
    </recommendedName>
</protein>
<dbReference type="Proteomes" id="UP000183190">
    <property type="component" value="Unassembled WGS sequence"/>
</dbReference>